<evidence type="ECO:0000259" key="12">
    <source>
        <dbReference type="PROSITE" id="PS50835"/>
    </source>
</evidence>
<dbReference type="Proteomes" id="UP000472276">
    <property type="component" value="Unassembled WGS sequence"/>
</dbReference>
<evidence type="ECO:0000256" key="8">
    <source>
        <dbReference type="ARBA" id="ARBA00023136"/>
    </source>
</evidence>
<dbReference type="InterPro" id="IPR007110">
    <property type="entry name" value="Ig-like_dom"/>
</dbReference>
<keyword evidence="3 11" id="KW-0812">Transmembrane</keyword>
<evidence type="ECO:0000256" key="7">
    <source>
        <dbReference type="ARBA" id="ARBA00022989"/>
    </source>
</evidence>
<keyword evidence="4" id="KW-0732">Signal</keyword>
<keyword evidence="6" id="KW-0130">Cell adhesion</keyword>
<dbReference type="AlphaFoldDB" id="A0A668RKM9"/>
<keyword evidence="5" id="KW-0677">Repeat</keyword>
<comment type="similarity">
    <text evidence="2">Belongs to the nectin family.</text>
</comment>
<dbReference type="InterPro" id="IPR003599">
    <property type="entry name" value="Ig_sub"/>
</dbReference>
<dbReference type="GO" id="GO:0007156">
    <property type="term" value="P:homophilic cell adhesion via plasma membrane adhesion molecules"/>
    <property type="evidence" value="ECO:0007669"/>
    <property type="project" value="TreeGrafter"/>
</dbReference>
<feature type="transmembrane region" description="Helical" evidence="11">
    <location>
        <begin position="21"/>
        <end position="46"/>
    </location>
</feature>
<dbReference type="Pfam" id="PF07679">
    <property type="entry name" value="I-set"/>
    <property type="match status" value="1"/>
</dbReference>
<dbReference type="GO" id="GO:0007157">
    <property type="term" value="P:heterophilic cell-cell adhesion via plasma membrane cell adhesion molecules"/>
    <property type="evidence" value="ECO:0007669"/>
    <property type="project" value="TreeGrafter"/>
</dbReference>
<dbReference type="SUPFAM" id="SSF48726">
    <property type="entry name" value="Immunoglobulin"/>
    <property type="match status" value="4"/>
</dbReference>
<keyword evidence="7 11" id="KW-1133">Transmembrane helix</keyword>
<dbReference type="PANTHER" id="PTHR23277:SF106">
    <property type="entry name" value="NECTIN-1 ISOFORM X1-RELATED"/>
    <property type="match status" value="1"/>
</dbReference>
<dbReference type="SMART" id="SM00408">
    <property type="entry name" value="IGc2"/>
    <property type="match status" value="2"/>
</dbReference>
<dbReference type="Pfam" id="PF07686">
    <property type="entry name" value="V-set"/>
    <property type="match status" value="1"/>
</dbReference>
<proteinExistence type="inferred from homology"/>
<dbReference type="GO" id="GO:0016020">
    <property type="term" value="C:membrane"/>
    <property type="evidence" value="ECO:0007669"/>
    <property type="project" value="UniProtKB-SubCell"/>
</dbReference>
<dbReference type="GO" id="GO:0005912">
    <property type="term" value="C:adherens junction"/>
    <property type="evidence" value="ECO:0007669"/>
    <property type="project" value="TreeGrafter"/>
</dbReference>
<dbReference type="InterPro" id="IPR013106">
    <property type="entry name" value="Ig_V-set"/>
</dbReference>
<dbReference type="InterPro" id="IPR013098">
    <property type="entry name" value="Ig_I-set"/>
</dbReference>
<evidence type="ECO:0000256" key="2">
    <source>
        <dbReference type="ARBA" id="ARBA00007810"/>
    </source>
</evidence>
<evidence type="ECO:0000256" key="5">
    <source>
        <dbReference type="ARBA" id="ARBA00022737"/>
    </source>
</evidence>
<evidence type="ECO:0000256" key="9">
    <source>
        <dbReference type="ARBA" id="ARBA00023157"/>
    </source>
</evidence>
<dbReference type="Pfam" id="PF08205">
    <property type="entry name" value="C2-set_2"/>
    <property type="match status" value="2"/>
</dbReference>
<dbReference type="Gene3D" id="2.60.40.10">
    <property type="entry name" value="Immunoglobulins"/>
    <property type="match status" value="4"/>
</dbReference>
<evidence type="ECO:0000256" key="10">
    <source>
        <dbReference type="ARBA" id="ARBA00023180"/>
    </source>
</evidence>
<accession>A0A668RKM9</accession>
<sequence length="506" mass="55461">MKEAQMKRMELNHSFVFSRTISRIIQCHSVFSVISCSLAIISAFLLTREAADALQVIGGSVTVVQGGTAILSCHVIDTNDDLTQITWQRKTREKPRNDNFLTILPREGAQFVNGRDDRFKYIGNFNDKNGTLQLSNVTLKDEGSYTCIFTLFPSGNQKTEIPLNLLVPPFTSVKDNLPTLGTEEVLIATCTAAGSKPPAEVRWLTGALGDKVRTTTNSTQYDNDTTTTVSSLFGVPTREINGHQVQCVISGDSLSTEKSLPFTIQVYFPPTEVNIRAISEDSFECVTEASPNAKFIWSRSGQSLWQPGVKADGAKLQLLSLTSDLSGLYQCEASNAYGSKHGQLYVHVVSVPPFTSIKNKLPTLGTEEVLFVTCTAAGSKPPAEVRWLTGVLGDKLRTTTNSIQYNNSTATTVSSLFGVPTREINGHQVQCVISSDSLTKEETLSFTIQVYFSPTEVNITVISEGSFEYLTEANPSANIIWSSSTGDWWKCDSDSRRYGHLTVPCH</sequence>
<dbReference type="InterPro" id="IPR013783">
    <property type="entry name" value="Ig-like_fold"/>
</dbReference>
<evidence type="ECO:0000256" key="1">
    <source>
        <dbReference type="ARBA" id="ARBA00004167"/>
    </source>
</evidence>
<keyword evidence="14" id="KW-1185">Reference proteome</keyword>
<feature type="domain" description="Ig-like" evidence="12">
    <location>
        <begin position="261"/>
        <end position="350"/>
    </location>
</feature>
<evidence type="ECO:0000256" key="6">
    <source>
        <dbReference type="ARBA" id="ARBA00022889"/>
    </source>
</evidence>
<dbReference type="InterPro" id="IPR051427">
    <property type="entry name" value="Nectin/Nectin-like"/>
</dbReference>
<feature type="domain" description="Ig-like" evidence="12">
    <location>
        <begin position="168"/>
        <end position="259"/>
    </location>
</feature>
<feature type="domain" description="Ig-like" evidence="12">
    <location>
        <begin position="52"/>
        <end position="164"/>
    </location>
</feature>
<gene>
    <name evidence="13" type="primary">LOC116320576</name>
</gene>
<dbReference type="InterPro" id="IPR036179">
    <property type="entry name" value="Ig-like_dom_sf"/>
</dbReference>
<keyword evidence="8 11" id="KW-0472">Membrane</keyword>
<dbReference type="InterPro" id="IPR013162">
    <property type="entry name" value="CD80_C2-set"/>
</dbReference>
<dbReference type="Ensembl" id="ENSOABT00000000252.2">
    <property type="protein sequence ID" value="ENSOABP00000000236.2"/>
    <property type="gene ID" value="ENSOABG00000009156.2"/>
</dbReference>
<dbReference type="PANTHER" id="PTHR23277">
    <property type="entry name" value="NECTIN-RELATED"/>
    <property type="match status" value="1"/>
</dbReference>
<protein>
    <recommendedName>
        <fullName evidence="12">Ig-like domain-containing protein</fullName>
    </recommendedName>
</protein>
<dbReference type="SMART" id="SM00406">
    <property type="entry name" value="IGv"/>
    <property type="match status" value="1"/>
</dbReference>
<feature type="domain" description="Ig-like" evidence="12">
    <location>
        <begin position="352"/>
        <end position="445"/>
    </location>
</feature>
<evidence type="ECO:0000256" key="3">
    <source>
        <dbReference type="ARBA" id="ARBA00022692"/>
    </source>
</evidence>
<dbReference type="SMART" id="SM00409">
    <property type="entry name" value="IG"/>
    <property type="match status" value="2"/>
</dbReference>
<comment type="subcellular location">
    <subcellularLocation>
        <location evidence="1">Membrane</location>
        <topology evidence="1">Single-pass membrane protein</topology>
    </subcellularLocation>
</comment>
<name>A0A668RKM9_OREAU</name>
<reference evidence="13" key="1">
    <citation type="submission" date="2025-08" db="UniProtKB">
        <authorList>
            <consortium name="Ensembl"/>
        </authorList>
    </citation>
    <scope>IDENTIFICATION</scope>
</reference>
<organism evidence="13 14">
    <name type="scientific">Oreochromis aureus</name>
    <name type="common">Israeli tilapia</name>
    <name type="synonym">Chromis aureus</name>
    <dbReference type="NCBI Taxonomy" id="47969"/>
    <lineage>
        <taxon>Eukaryota</taxon>
        <taxon>Metazoa</taxon>
        <taxon>Chordata</taxon>
        <taxon>Craniata</taxon>
        <taxon>Vertebrata</taxon>
        <taxon>Euteleostomi</taxon>
        <taxon>Actinopterygii</taxon>
        <taxon>Neopterygii</taxon>
        <taxon>Teleostei</taxon>
        <taxon>Neoteleostei</taxon>
        <taxon>Acanthomorphata</taxon>
        <taxon>Ovalentaria</taxon>
        <taxon>Cichlomorphae</taxon>
        <taxon>Cichliformes</taxon>
        <taxon>Cichlidae</taxon>
        <taxon>African cichlids</taxon>
        <taxon>Pseudocrenilabrinae</taxon>
        <taxon>Oreochromini</taxon>
        <taxon>Oreochromis</taxon>
    </lineage>
</organism>
<evidence type="ECO:0000256" key="4">
    <source>
        <dbReference type="ARBA" id="ARBA00022729"/>
    </source>
</evidence>
<evidence type="ECO:0000256" key="11">
    <source>
        <dbReference type="SAM" id="Phobius"/>
    </source>
</evidence>
<dbReference type="PROSITE" id="PS50835">
    <property type="entry name" value="IG_LIKE"/>
    <property type="match status" value="4"/>
</dbReference>
<keyword evidence="9" id="KW-1015">Disulfide bond</keyword>
<evidence type="ECO:0000313" key="13">
    <source>
        <dbReference type="Ensembl" id="ENSOABP00000000236.2"/>
    </source>
</evidence>
<reference evidence="13" key="2">
    <citation type="submission" date="2025-09" db="UniProtKB">
        <authorList>
            <consortium name="Ensembl"/>
        </authorList>
    </citation>
    <scope>IDENTIFICATION</scope>
</reference>
<keyword evidence="10" id="KW-0325">Glycoprotein</keyword>
<evidence type="ECO:0000313" key="14">
    <source>
        <dbReference type="Proteomes" id="UP000472276"/>
    </source>
</evidence>
<dbReference type="InterPro" id="IPR003598">
    <property type="entry name" value="Ig_sub2"/>
</dbReference>